<protein>
    <submittedName>
        <fullName evidence="1">Uncharacterized protein</fullName>
    </submittedName>
</protein>
<keyword evidence="2" id="KW-1185">Reference proteome</keyword>
<proteinExistence type="predicted"/>
<dbReference type="AlphaFoldDB" id="A0A9W6NKI2"/>
<reference evidence="1" key="1">
    <citation type="journal article" date="2014" name="Int. J. Syst. Evol. Microbiol.">
        <title>Complete genome sequence of Corynebacterium casei LMG S-19264T (=DSM 44701T), isolated from a smear-ripened cheese.</title>
        <authorList>
            <consortium name="US DOE Joint Genome Institute (JGI-PGF)"/>
            <person name="Walter F."/>
            <person name="Albersmeier A."/>
            <person name="Kalinowski J."/>
            <person name="Ruckert C."/>
        </authorList>
    </citation>
    <scope>NUCLEOTIDE SEQUENCE</scope>
    <source>
        <strain evidence="1">VKM Ac-1321</strain>
    </source>
</reference>
<accession>A0A9W6NKI2</accession>
<name>A0A9W6NKI2_9ACTN</name>
<dbReference type="EMBL" id="BSFP01000012">
    <property type="protein sequence ID" value="GLL00955.1"/>
    <property type="molecule type" value="Genomic_DNA"/>
</dbReference>
<gene>
    <name evidence="1" type="ORF">GCM10017581_026960</name>
</gene>
<evidence type="ECO:0000313" key="1">
    <source>
        <dbReference type="EMBL" id="GLL00955.1"/>
    </source>
</evidence>
<dbReference type="Proteomes" id="UP001143480">
    <property type="component" value="Unassembled WGS sequence"/>
</dbReference>
<evidence type="ECO:0000313" key="2">
    <source>
        <dbReference type="Proteomes" id="UP001143480"/>
    </source>
</evidence>
<organism evidence="1 2">
    <name type="scientific">Dactylosporangium matsuzakiense</name>
    <dbReference type="NCBI Taxonomy" id="53360"/>
    <lineage>
        <taxon>Bacteria</taxon>
        <taxon>Bacillati</taxon>
        <taxon>Actinomycetota</taxon>
        <taxon>Actinomycetes</taxon>
        <taxon>Micromonosporales</taxon>
        <taxon>Micromonosporaceae</taxon>
        <taxon>Dactylosporangium</taxon>
    </lineage>
</organism>
<reference evidence="1" key="2">
    <citation type="submission" date="2023-01" db="EMBL/GenBank/DDBJ databases">
        <authorList>
            <person name="Sun Q."/>
            <person name="Evtushenko L."/>
        </authorList>
    </citation>
    <scope>NUCLEOTIDE SEQUENCE</scope>
    <source>
        <strain evidence="1">VKM Ac-1321</strain>
    </source>
</reference>
<sequence>MVTLDPCSDPLTVEGAGSRPARLIIGAWLVASWLGPTVRTGGVTVDQNWQAARPAPGPVPPVGLVDAVGLGEAVRLGLPDGEALLDGDGLAGGGVEVGGGVVVGPPPAPEVRTKSSA</sequence>
<comment type="caution">
    <text evidence="1">The sequence shown here is derived from an EMBL/GenBank/DDBJ whole genome shotgun (WGS) entry which is preliminary data.</text>
</comment>